<dbReference type="AlphaFoldDB" id="A0A3M7PBK9"/>
<evidence type="ECO:0000313" key="2">
    <source>
        <dbReference type="Proteomes" id="UP000276133"/>
    </source>
</evidence>
<gene>
    <name evidence="1" type="ORF">BpHYR1_005495</name>
</gene>
<dbReference type="Proteomes" id="UP000276133">
    <property type="component" value="Unassembled WGS sequence"/>
</dbReference>
<comment type="caution">
    <text evidence="1">The sequence shown here is derived from an EMBL/GenBank/DDBJ whole genome shotgun (WGS) entry which is preliminary data.</text>
</comment>
<protein>
    <submittedName>
        <fullName evidence="1">Uncharacterized protein</fullName>
    </submittedName>
</protein>
<dbReference type="EMBL" id="REGN01012307">
    <property type="protein sequence ID" value="RMZ96104.1"/>
    <property type="molecule type" value="Genomic_DNA"/>
</dbReference>
<organism evidence="1 2">
    <name type="scientific">Brachionus plicatilis</name>
    <name type="common">Marine rotifer</name>
    <name type="synonym">Brachionus muelleri</name>
    <dbReference type="NCBI Taxonomy" id="10195"/>
    <lineage>
        <taxon>Eukaryota</taxon>
        <taxon>Metazoa</taxon>
        <taxon>Spiralia</taxon>
        <taxon>Gnathifera</taxon>
        <taxon>Rotifera</taxon>
        <taxon>Eurotatoria</taxon>
        <taxon>Monogononta</taxon>
        <taxon>Pseudotrocha</taxon>
        <taxon>Ploima</taxon>
        <taxon>Brachionidae</taxon>
        <taxon>Brachionus</taxon>
    </lineage>
</organism>
<sequence>MSEKSAKKIKKFNFIITRPRQIMFDSEFSSLFKSNVRLYISWITTFHINYRFNTIKFTFIGNQENSKIQTQNLKKFKESKMN</sequence>
<reference evidence="1 2" key="1">
    <citation type="journal article" date="2018" name="Sci. Rep.">
        <title>Genomic signatures of local adaptation to the degree of environmental predictability in rotifers.</title>
        <authorList>
            <person name="Franch-Gras L."/>
            <person name="Hahn C."/>
            <person name="Garcia-Roger E.M."/>
            <person name="Carmona M.J."/>
            <person name="Serra M."/>
            <person name="Gomez A."/>
        </authorList>
    </citation>
    <scope>NUCLEOTIDE SEQUENCE [LARGE SCALE GENOMIC DNA]</scope>
    <source>
        <strain evidence="1">HYR1</strain>
    </source>
</reference>
<evidence type="ECO:0000313" key="1">
    <source>
        <dbReference type="EMBL" id="RMZ96104.1"/>
    </source>
</evidence>
<accession>A0A3M7PBK9</accession>
<keyword evidence="2" id="KW-1185">Reference proteome</keyword>
<name>A0A3M7PBK9_BRAPC</name>
<proteinExistence type="predicted"/>